<sequence>MVEDVMMGHGAQGHIVDDFIAASRVFYRIRPSKLKPGQRDMVFGHGSLKISYMRVNVGKMLAGLSIVVYNPQDPPQDIVSRTLHLSDLDDLKISPIKYDKKRRKHFIVMAAKRGSNVYVGGGRIYMTIVQPHEPIVMSREFAFQRK</sequence>
<proteinExistence type="predicted"/>
<comment type="caution">
    <text evidence="1">The sequence shown here is derived from an EMBL/GenBank/DDBJ whole genome shotgun (WGS) entry which is preliminary data.</text>
</comment>
<name>A0A5U8XK39_SALMU</name>
<evidence type="ECO:0000313" key="1">
    <source>
        <dbReference type="EMBL" id="EBS0563312.1"/>
    </source>
</evidence>
<accession>A0A5U8XK39</accession>
<organism evidence="1">
    <name type="scientific">Salmonella muenchen</name>
    <dbReference type="NCBI Taxonomy" id="596"/>
    <lineage>
        <taxon>Bacteria</taxon>
        <taxon>Pseudomonadati</taxon>
        <taxon>Pseudomonadota</taxon>
        <taxon>Gammaproteobacteria</taxon>
        <taxon>Enterobacterales</taxon>
        <taxon>Enterobacteriaceae</taxon>
        <taxon>Salmonella</taxon>
    </lineage>
</organism>
<protein>
    <submittedName>
        <fullName evidence="1">Uncharacterized protein</fullName>
    </submittedName>
</protein>
<gene>
    <name evidence="1" type="ORF">DTU56_09295</name>
</gene>
<reference evidence="1" key="1">
    <citation type="submission" date="2018-07" db="EMBL/GenBank/DDBJ databases">
        <authorList>
            <person name="Ashton P.M."/>
            <person name="Dallman T."/>
            <person name="Nair S."/>
            <person name="De Pinna E."/>
            <person name="Peters T."/>
            <person name="Grant K."/>
        </authorList>
    </citation>
    <scope>NUCLEOTIDE SEQUENCE</scope>
    <source>
        <strain evidence="1">142535</strain>
    </source>
</reference>
<dbReference type="EMBL" id="AAGUDP010000006">
    <property type="protein sequence ID" value="EBS0563312.1"/>
    <property type="molecule type" value="Genomic_DNA"/>
</dbReference>
<dbReference type="AlphaFoldDB" id="A0A5U8XK39"/>